<reference evidence="2 3" key="1">
    <citation type="submission" date="2019-09" db="EMBL/GenBank/DDBJ databases">
        <title>Draft genome sequences of 48 bacterial type strains from the CCUG.</title>
        <authorList>
            <person name="Tunovic T."/>
            <person name="Pineiro-Iglesias B."/>
            <person name="Unosson C."/>
            <person name="Inganas E."/>
            <person name="Ohlen M."/>
            <person name="Cardew S."/>
            <person name="Jensie-Markopoulos S."/>
            <person name="Salva-Serra F."/>
            <person name="Jaen-Luchoro D."/>
            <person name="Karlsson R."/>
            <person name="Svensson-Stadler L."/>
            <person name="Chun J."/>
            <person name="Moore E."/>
        </authorList>
    </citation>
    <scope>NUCLEOTIDE SEQUENCE [LARGE SCALE GENOMIC DNA]</scope>
    <source>
        <strain evidence="2 3">CCUG 30977</strain>
    </source>
</reference>
<comment type="caution">
    <text evidence="2">The sequence shown here is derived from an EMBL/GenBank/DDBJ whole genome shotgun (WGS) entry which is preliminary data.</text>
</comment>
<dbReference type="Pfam" id="PF12770">
    <property type="entry name" value="CHAT"/>
    <property type="match status" value="1"/>
</dbReference>
<organism evidence="2 3">
    <name type="scientific">Ideonella dechloratans</name>
    <dbReference type="NCBI Taxonomy" id="36863"/>
    <lineage>
        <taxon>Bacteria</taxon>
        <taxon>Pseudomonadati</taxon>
        <taxon>Pseudomonadota</taxon>
        <taxon>Betaproteobacteria</taxon>
        <taxon>Burkholderiales</taxon>
        <taxon>Sphaerotilaceae</taxon>
        <taxon>Ideonella</taxon>
    </lineage>
</organism>
<proteinExistence type="predicted"/>
<keyword evidence="3" id="KW-1185">Reference proteome</keyword>
<name>A0A643F1T1_IDEDE</name>
<dbReference type="EMBL" id="VZPB01000124">
    <property type="protein sequence ID" value="KAB0572071.1"/>
    <property type="molecule type" value="Genomic_DNA"/>
</dbReference>
<gene>
    <name evidence="2" type="ORF">F7Q92_21340</name>
</gene>
<dbReference type="InterPro" id="IPR024983">
    <property type="entry name" value="CHAT_dom"/>
</dbReference>
<dbReference type="AlphaFoldDB" id="A0A643F1T1"/>
<evidence type="ECO:0000313" key="2">
    <source>
        <dbReference type="EMBL" id="KAB0572071.1"/>
    </source>
</evidence>
<protein>
    <submittedName>
        <fullName evidence="2">CHAT domain-containing protein</fullName>
    </submittedName>
</protein>
<evidence type="ECO:0000259" key="1">
    <source>
        <dbReference type="Pfam" id="PF12770"/>
    </source>
</evidence>
<evidence type="ECO:0000313" key="3">
    <source>
        <dbReference type="Proteomes" id="UP000430120"/>
    </source>
</evidence>
<dbReference type="Proteomes" id="UP000430120">
    <property type="component" value="Unassembled WGS sequence"/>
</dbReference>
<dbReference type="OrthoDB" id="9771112at2"/>
<feature type="domain" description="CHAT" evidence="1">
    <location>
        <begin position="7"/>
        <end position="190"/>
    </location>
</feature>
<sequence length="194" mass="20531">MLGSARAAGLPALPQVPAELRTLAALAPAEPAPELRLDGAFTRATLRQALAQRRVVHIASHFRLVPGDAQASWLQLGGGQRVSLAELARPGFDFRGVDLLTLSACETAVPAGVDARGSPLESLAHVALLRGARQVLASLWTVPDEDTAQLMADVYRAYAAGQPAPEALRQAQIARMRVSPHPSAWGGFIVLDRP</sequence>
<accession>A0A643F1T1</accession>